<dbReference type="SUPFAM" id="SSF53649">
    <property type="entry name" value="Alkaline phosphatase-like"/>
    <property type="match status" value="1"/>
</dbReference>
<proteinExistence type="inferred from homology"/>
<evidence type="ECO:0000313" key="10">
    <source>
        <dbReference type="EMBL" id="MBA4535783.1"/>
    </source>
</evidence>
<feature type="binding site" evidence="8">
    <location>
        <position position="264"/>
    </location>
    <ligand>
        <name>Zn(2+)</name>
        <dbReference type="ChEBI" id="CHEBI:29105"/>
        <label>2</label>
    </ligand>
</feature>
<dbReference type="Proteomes" id="UP000570010">
    <property type="component" value="Unassembled WGS sequence"/>
</dbReference>
<evidence type="ECO:0000313" key="12">
    <source>
        <dbReference type="Proteomes" id="UP000472971"/>
    </source>
</evidence>
<evidence type="ECO:0000313" key="13">
    <source>
        <dbReference type="Proteomes" id="UP000570010"/>
    </source>
</evidence>
<evidence type="ECO:0000256" key="9">
    <source>
        <dbReference type="RuleBase" id="RU003946"/>
    </source>
</evidence>
<dbReference type="CDD" id="cd16012">
    <property type="entry name" value="ALP"/>
    <property type="match status" value="1"/>
</dbReference>
<feature type="active site" description="Phosphoserine intermediate" evidence="7">
    <location>
        <position position="79"/>
    </location>
</feature>
<keyword evidence="4" id="KW-0378">Hydrolase</keyword>
<feature type="binding site" evidence="8">
    <location>
        <position position="416"/>
    </location>
    <ligand>
        <name>Zn(2+)</name>
        <dbReference type="ChEBI" id="CHEBI:29105"/>
        <label>2</label>
    </ligand>
</feature>
<feature type="binding site" evidence="8">
    <location>
        <position position="302"/>
    </location>
    <ligand>
        <name>Zn(2+)</name>
        <dbReference type="ChEBI" id="CHEBI:29105"/>
        <label>2</label>
    </ligand>
</feature>
<feature type="binding site" evidence="8">
    <location>
        <position position="255"/>
    </location>
    <ligand>
        <name>Mg(2+)</name>
        <dbReference type="ChEBI" id="CHEBI:18420"/>
    </ligand>
</feature>
<evidence type="ECO:0000256" key="3">
    <source>
        <dbReference type="ARBA" id="ARBA00022723"/>
    </source>
</evidence>
<keyword evidence="12" id="KW-1185">Reference proteome</keyword>
<dbReference type="GO" id="GO:0004035">
    <property type="term" value="F:alkaline phosphatase activity"/>
    <property type="evidence" value="ECO:0007669"/>
    <property type="project" value="TreeGrafter"/>
</dbReference>
<accession>A0A6B3VQC7</accession>
<reference evidence="11 12" key="1">
    <citation type="submission" date="2020-02" db="EMBL/GenBank/DDBJ databases">
        <title>Bacillus aquiflavi sp. nov., isolated from yellow water of strong flavor Chinese baijiu in Yibin region of China.</title>
        <authorList>
            <person name="Xie J."/>
        </authorList>
    </citation>
    <scope>NUCLEOTIDE SEQUENCE [LARGE SCALE GENOMIC DNA]</scope>
    <source>
        <strain evidence="11 12">3H-10</strain>
    </source>
</reference>
<dbReference type="Pfam" id="PF00245">
    <property type="entry name" value="Alk_phosphatase"/>
    <property type="match status" value="1"/>
</dbReference>
<feature type="binding site" evidence="8">
    <location>
        <position position="35"/>
    </location>
    <ligand>
        <name>Mg(2+)</name>
        <dbReference type="ChEBI" id="CHEBI:18420"/>
    </ligand>
</feature>
<keyword evidence="5 8" id="KW-0862">Zinc</keyword>
<feature type="binding site" evidence="8">
    <location>
        <position position="260"/>
    </location>
    <ligand>
        <name>Zn(2+)</name>
        <dbReference type="ChEBI" id="CHEBI:29105"/>
        <label>2</label>
    </ligand>
</feature>
<organism evidence="11 12">
    <name type="scientific">Bacillus aquiflavi</name>
    <dbReference type="NCBI Taxonomy" id="2672567"/>
    <lineage>
        <taxon>Bacteria</taxon>
        <taxon>Bacillati</taxon>
        <taxon>Bacillota</taxon>
        <taxon>Bacilli</taxon>
        <taxon>Bacillales</taxon>
        <taxon>Bacillaceae</taxon>
        <taxon>Bacillus</taxon>
    </lineage>
</organism>
<evidence type="ECO:0000256" key="6">
    <source>
        <dbReference type="ARBA" id="ARBA00022842"/>
    </source>
</evidence>
<comment type="cofactor">
    <cofactor evidence="8">
        <name>Zn(2+)</name>
        <dbReference type="ChEBI" id="CHEBI:29105"/>
    </cofactor>
    <text evidence="8">Binds 2 Zn(2+) ions.</text>
</comment>
<dbReference type="PROSITE" id="PS00123">
    <property type="entry name" value="ALKALINE_PHOSPHATASE"/>
    <property type="match status" value="1"/>
</dbReference>
<comment type="caution">
    <text evidence="11">The sequence shown here is derived from an EMBL/GenBank/DDBJ whole genome shotgun (WGS) entry which is preliminary data.</text>
</comment>
<feature type="binding site" evidence="8">
    <location>
        <position position="35"/>
    </location>
    <ligand>
        <name>Zn(2+)</name>
        <dbReference type="ChEBI" id="CHEBI:29105"/>
        <label>2</label>
    </ligand>
</feature>
<evidence type="ECO:0000313" key="11">
    <source>
        <dbReference type="EMBL" id="NEY80159.1"/>
    </source>
</evidence>
<dbReference type="EMBL" id="JAAIWN010000002">
    <property type="protein sequence ID" value="NEY80159.1"/>
    <property type="molecule type" value="Genomic_DNA"/>
</dbReference>
<dbReference type="Gene3D" id="3.40.720.10">
    <property type="entry name" value="Alkaline Phosphatase, subunit A"/>
    <property type="match status" value="1"/>
</dbReference>
<dbReference type="Proteomes" id="UP000472971">
    <property type="component" value="Unassembled WGS sequence"/>
</dbReference>
<feature type="binding site" evidence="8">
    <location>
        <position position="303"/>
    </location>
    <ligand>
        <name>Zn(2+)</name>
        <dbReference type="ChEBI" id="CHEBI:29105"/>
        <label>2</label>
    </ligand>
</feature>
<dbReference type="PANTHER" id="PTHR11596:SF5">
    <property type="entry name" value="ALKALINE PHOSPHATASE"/>
    <property type="match status" value="1"/>
</dbReference>
<evidence type="ECO:0000256" key="4">
    <source>
        <dbReference type="ARBA" id="ARBA00022801"/>
    </source>
</evidence>
<sequence length="457" mass="50522">MFFHYTQVSATSYPEVNNIQQEEPKVKNVIMMLGDGMGVGQLEIARLLEHGKEGSLFIETLPHVALMRTYSNNNFVTDSAAGGTGIATSVKTNNGMIGVKPNGKEVKSILDAFQHAGKKVGIISNNTVTDATPASFTGSTTDRWNGQEKIAREMLKNKYDVILGGGSIYFSPEKQKGIDLISKFKEEGYAFVHDKTSLKKVKNPERLLGLFHPTYMNYKLDYEQKKSNEPSLIEMTETALNVLSTNEKGFFLMVEGARIDHAAHAADATGVWKETIEFDNTVKATVNWAKKRDDTLVIVLADHETMGMAASEPMDIEGLKKIKASSEFIAHKLKIDKNTGNYPADNMKKILKQYAHIDISDDEVEQFNENVKRSSQVGIYPQYAVTWEIGSLIAAHYNVGVMSRDVRAKSNTTSGHSGNMVPIFAYGPSADRFDGVLDNTDISKMIGEISGVPFIKR</sequence>
<keyword evidence="3 8" id="KW-0479">Metal-binding</keyword>
<dbReference type="SMART" id="SM00098">
    <property type="entry name" value="alkPPc"/>
    <property type="match status" value="1"/>
</dbReference>
<keyword evidence="6 8" id="KW-0460">Magnesium</keyword>
<dbReference type="InterPro" id="IPR018299">
    <property type="entry name" value="Alkaline_phosphatase_AS"/>
</dbReference>
<dbReference type="Gene3D" id="1.10.60.40">
    <property type="match status" value="1"/>
</dbReference>
<dbReference type="InterPro" id="IPR017850">
    <property type="entry name" value="Alkaline_phosphatase_core_sf"/>
</dbReference>
<evidence type="ECO:0000256" key="7">
    <source>
        <dbReference type="PIRSR" id="PIRSR601952-1"/>
    </source>
</evidence>
<dbReference type="EMBL" id="JACEIO010000002">
    <property type="protein sequence ID" value="MBA4535783.1"/>
    <property type="molecule type" value="Genomic_DNA"/>
</dbReference>
<feature type="binding site" evidence="8">
    <location>
        <position position="130"/>
    </location>
    <ligand>
        <name>Mg(2+)</name>
        <dbReference type="ChEBI" id="CHEBI:18420"/>
    </ligand>
</feature>
<evidence type="ECO:0000256" key="1">
    <source>
        <dbReference type="ARBA" id="ARBA00005984"/>
    </source>
</evidence>
<evidence type="ECO:0000256" key="2">
    <source>
        <dbReference type="ARBA" id="ARBA00022553"/>
    </source>
</evidence>
<feature type="binding site" evidence="8">
    <location>
        <position position="132"/>
    </location>
    <ligand>
        <name>Mg(2+)</name>
        <dbReference type="ChEBI" id="CHEBI:18420"/>
    </ligand>
</feature>
<name>A0A6B3VQC7_9BACI</name>
<evidence type="ECO:0000256" key="8">
    <source>
        <dbReference type="PIRSR" id="PIRSR601952-2"/>
    </source>
</evidence>
<dbReference type="PANTHER" id="PTHR11596">
    <property type="entry name" value="ALKALINE PHOSPHATASE"/>
    <property type="match status" value="1"/>
</dbReference>
<dbReference type="InterPro" id="IPR001952">
    <property type="entry name" value="Alkaline_phosphatase"/>
</dbReference>
<comment type="similarity">
    <text evidence="1 9">Belongs to the alkaline phosphatase family.</text>
</comment>
<protein>
    <submittedName>
        <fullName evidence="11">Alkaline phosphatase</fullName>
    </submittedName>
</protein>
<keyword evidence="2" id="KW-0597">Phosphoprotein</keyword>
<gene>
    <name evidence="11" type="ORF">G4D64_01185</name>
    <name evidence="10" type="ORF">H1Z61_01185</name>
</gene>
<dbReference type="AlphaFoldDB" id="A0A6B3VQC7"/>
<reference evidence="10 13" key="2">
    <citation type="submission" date="2020-07" db="EMBL/GenBank/DDBJ databases">
        <authorList>
            <person name="Feng H."/>
        </authorList>
    </citation>
    <scope>NUCLEOTIDE SEQUENCE [LARGE SCALE GENOMIC DNA]</scope>
    <source>
        <strain evidence="13">s-12</strain>
        <strain evidence="10">S-12</strain>
    </source>
</reference>
<dbReference type="GO" id="GO:0046872">
    <property type="term" value="F:metal ion binding"/>
    <property type="evidence" value="ECO:0007669"/>
    <property type="project" value="UniProtKB-KW"/>
</dbReference>
<dbReference type="PRINTS" id="PR00113">
    <property type="entry name" value="ALKPHPHTASE"/>
</dbReference>
<evidence type="ECO:0000256" key="5">
    <source>
        <dbReference type="ARBA" id="ARBA00022833"/>
    </source>
</evidence>
<comment type="cofactor">
    <cofactor evidence="8">
        <name>Mg(2+)</name>
        <dbReference type="ChEBI" id="CHEBI:18420"/>
    </cofactor>
    <text evidence="8">Binds 1 Mg(2+) ion.</text>
</comment>